<name>A0ABP3NXN4_SACER</name>
<reference evidence="3" key="1">
    <citation type="journal article" date="2019" name="Int. J. Syst. Evol. Microbiol.">
        <title>The Global Catalogue of Microorganisms (GCM) 10K type strain sequencing project: providing services to taxonomists for standard genome sequencing and annotation.</title>
        <authorList>
            <consortium name="The Broad Institute Genomics Platform"/>
            <consortium name="The Broad Institute Genome Sequencing Center for Infectious Disease"/>
            <person name="Wu L."/>
            <person name="Ma J."/>
        </authorList>
    </citation>
    <scope>NUCLEOTIDE SEQUENCE [LARGE SCALE GENOMIC DNA]</scope>
    <source>
        <strain evidence="3">JCM 10303</strain>
    </source>
</reference>
<evidence type="ECO:0000313" key="3">
    <source>
        <dbReference type="Proteomes" id="UP001500729"/>
    </source>
</evidence>
<organism evidence="2 3">
    <name type="scientific">Saccharopolyspora erythraea</name>
    <name type="common">Streptomyces erythraeus</name>
    <dbReference type="NCBI Taxonomy" id="1836"/>
    <lineage>
        <taxon>Bacteria</taxon>
        <taxon>Bacillati</taxon>
        <taxon>Actinomycetota</taxon>
        <taxon>Actinomycetes</taxon>
        <taxon>Pseudonocardiales</taxon>
        <taxon>Pseudonocardiaceae</taxon>
        <taxon>Saccharopolyspora</taxon>
    </lineage>
</organism>
<dbReference type="Proteomes" id="UP001500729">
    <property type="component" value="Unassembled WGS sequence"/>
</dbReference>
<dbReference type="PANTHER" id="PTHR46696">
    <property type="entry name" value="P450, PUTATIVE (EUROFUNG)-RELATED"/>
    <property type="match status" value="1"/>
</dbReference>
<protein>
    <recommendedName>
        <fullName evidence="4">Cytochrome P450</fullName>
    </recommendedName>
</protein>
<comment type="similarity">
    <text evidence="1">Belongs to the cytochrome P450 family.</text>
</comment>
<gene>
    <name evidence="2" type="ORF">GCM10009533_59890</name>
</gene>
<accession>A0ABP3NXN4</accession>
<dbReference type="PANTHER" id="PTHR46696:SF1">
    <property type="entry name" value="CYTOCHROME P450 YJIB-RELATED"/>
    <property type="match status" value="1"/>
</dbReference>
<comment type="caution">
    <text evidence="2">The sequence shown here is derived from an EMBL/GenBank/DDBJ whole genome shotgun (WGS) entry which is preliminary data.</text>
</comment>
<evidence type="ECO:0008006" key="4">
    <source>
        <dbReference type="Google" id="ProtNLM"/>
    </source>
</evidence>
<dbReference type="EMBL" id="BAAAGS010000062">
    <property type="protein sequence ID" value="GAA0553911.1"/>
    <property type="molecule type" value="Genomic_DNA"/>
</dbReference>
<keyword evidence="3" id="KW-1185">Reference proteome</keyword>
<proteinExistence type="inferred from homology"/>
<dbReference type="SUPFAM" id="SSF48264">
    <property type="entry name" value="Cytochrome P450"/>
    <property type="match status" value="1"/>
</dbReference>
<dbReference type="Gene3D" id="1.10.630.10">
    <property type="entry name" value="Cytochrome P450"/>
    <property type="match status" value="1"/>
</dbReference>
<evidence type="ECO:0000256" key="1">
    <source>
        <dbReference type="ARBA" id="ARBA00010617"/>
    </source>
</evidence>
<sequence>MLVDEDGRPQQTITRNRFLLGVAGPYGHALHVRKPAARLADEPRVLTTSYSADALINEFGSAGEADLLTQYAGPLTLRVLTWLFGCPTDLGQRLLADMAHIADAADAGAAGEAGADLDECLRRLVHLKRGHPGRGVTSRLMAHSAQLSDDEVVHQLVILMGVSGEAQQNLISNALRLLLSDERFAGDLSGGSLPVEDALDEVLWADPPIANHSTAYPTREVHLDGVHLPRVNRW</sequence>
<evidence type="ECO:0000313" key="2">
    <source>
        <dbReference type="EMBL" id="GAA0553911.1"/>
    </source>
</evidence>
<dbReference type="InterPro" id="IPR036396">
    <property type="entry name" value="Cyt_P450_sf"/>
</dbReference>